<dbReference type="Proteomes" id="UP000324222">
    <property type="component" value="Unassembled WGS sequence"/>
</dbReference>
<gene>
    <name evidence="1" type="ORF">E2C01_015822</name>
</gene>
<comment type="caution">
    <text evidence="1">The sequence shown here is derived from an EMBL/GenBank/DDBJ whole genome shotgun (WGS) entry which is preliminary data.</text>
</comment>
<organism evidence="1 2">
    <name type="scientific">Portunus trituberculatus</name>
    <name type="common">Swimming crab</name>
    <name type="synonym">Neptunus trituberculatus</name>
    <dbReference type="NCBI Taxonomy" id="210409"/>
    <lineage>
        <taxon>Eukaryota</taxon>
        <taxon>Metazoa</taxon>
        <taxon>Ecdysozoa</taxon>
        <taxon>Arthropoda</taxon>
        <taxon>Crustacea</taxon>
        <taxon>Multicrustacea</taxon>
        <taxon>Malacostraca</taxon>
        <taxon>Eumalacostraca</taxon>
        <taxon>Eucarida</taxon>
        <taxon>Decapoda</taxon>
        <taxon>Pleocyemata</taxon>
        <taxon>Brachyura</taxon>
        <taxon>Eubrachyura</taxon>
        <taxon>Portunoidea</taxon>
        <taxon>Portunidae</taxon>
        <taxon>Portuninae</taxon>
        <taxon>Portunus</taxon>
    </lineage>
</organism>
<evidence type="ECO:0000313" key="2">
    <source>
        <dbReference type="Proteomes" id="UP000324222"/>
    </source>
</evidence>
<reference evidence="1 2" key="1">
    <citation type="submission" date="2019-05" db="EMBL/GenBank/DDBJ databases">
        <title>Another draft genome of Portunus trituberculatus and its Hox gene families provides insights of decapod evolution.</title>
        <authorList>
            <person name="Jeong J.-H."/>
            <person name="Song I."/>
            <person name="Kim S."/>
            <person name="Choi T."/>
            <person name="Kim D."/>
            <person name="Ryu S."/>
            <person name="Kim W."/>
        </authorList>
    </citation>
    <scope>NUCLEOTIDE SEQUENCE [LARGE SCALE GENOMIC DNA]</scope>
    <source>
        <tissue evidence="1">Muscle</tissue>
    </source>
</reference>
<accession>A0A5B7DP25</accession>
<proteinExistence type="predicted"/>
<dbReference type="AlphaFoldDB" id="A0A5B7DP25"/>
<protein>
    <submittedName>
        <fullName evidence="1">Uncharacterized protein</fullName>
    </submittedName>
</protein>
<dbReference type="EMBL" id="VSRR010001127">
    <property type="protein sequence ID" value="MPC22794.1"/>
    <property type="molecule type" value="Genomic_DNA"/>
</dbReference>
<evidence type="ECO:0000313" key="1">
    <source>
        <dbReference type="EMBL" id="MPC22794.1"/>
    </source>
</evidence>
<dbReference type="PROSITE" id="PS51257">
    <property type="entry name" value="PROKAR_LIPOPROTEIN"/>
    <property type="match status" value="1"/>
</dbReference>
<sequence>MRGVSILLHHHCLAQHLISILCSCGLDLNTLLIHHNFPIGPNFHPRGKDILSTSYFLFIGFSGVATLTLTTSGDSGRDWGSDSAGSSPKSSTCCSSAVSDVMLSVSPLPVDLLGEVARPGMGLVAGFHGFCTNSWPSLTASRWGTGMRNGFGSRIISYSRYCPVRTWTLLVWASTGAALPRPGPELVRDTPPPPPPKLGLARIFIRLMVALSADKIYDSSQQFDGHPLNGIWIT</sequence>
<keyword evidence="2" id="KW-1185">Reference proteome</keyword>
<name>A0A5B7DP25_PORTR</name>